<dbReference type="RefSeq" id="WP_108380658.1">
    <property type="nucleotide sequence ID" value="NZ_CP028858.1"/>
</dbReference>
<dbReference type="InterPro" id="IPR002791">
    <property type="entry name" value="ARMT1-like_metal-bd"/>
</dbReference>
<dbReference type="GeneID" id="36510926"/>
<dbReference type="SUPFAM" id="SSF111321">
    <property type="entry name" value="AF1104-like"/>
    <property type="match status" value="1"/>
</dbReference>
<dbReference type="Pfam" id="PF01937">
    <property type="entry name" value="ARMT1-like_dom"/>
    <property type="match status" value="1"/>
</dbReference>
<evidence type="ECO:0000313" key="2">
    <source>
        <dbReference type="EMBL" id="AWB26289.1"/>
    </source>
</evidence>
<gene>
    <name evidence="2" type="ORF">HARCEL1_00425</name>
</gene>
<proteinExistence type="predicted"/>
<protein>
    <recommendedName>
        <fullName evidence="1">Damage-control phosphatase ARMT1-like metal-binding domain-containing protein</fullName>
    </recommendedName>
</protein>
<dbReference type="AlphaFoldDB" id="A0A2R4WXL0"/>
<dbReference type="InterPro" id="IPR014444">
    <property type="entry name" value="PH1575-like"/>
</dbReference>
<evidence type="ECO:0000259" key="1">
    <source>
        <dbReference type="Pfam" id="PF01937"/>
    </source>
</evidence>
<dbReference type="Proteomes" id="UP000244727">
    <property type="component" value="Chromosome"/>
</dbReference>
<dbReference type="EMBL" id="CP028858">
    <property type="protein sequence ID" value="AWB26289.1"/>
    <property type="molecule type" value="Genomic_DNA"/>
</dbReference>
<evidence type="ECO:0000313" key="3">
    <source>
        <dbReference type="Proteomes" id="UP000244727"/>
    </source>
</evidence>
<dbReference type="PIRSF" id="PIRSF006593">
    <property type="entry name" value="UCP006593"/>
    <property type="match status" value="1"/>
</dbReference>
<accession>A0A2R4WXL0</accession>
<dbReference type="Gene3D" id="3.40.50.10880">
    <property type="entry name" value="Uncharacterised protein PF01937, DUF89, domain 3"/>
    <property type="match status" value="1"/>
</dbReference>
<feature type="domain" description="Damage-control phosphatase ARMT1-like metal-binding" evidence="1">
    <location>
        <begin position="4"/>
        <end position="269"/>
    </location>
</feature>
<keyword evidence="3" id="KW-1185">Reference proteome</keyword>
<organism evidence="2 3">
    <name type="scientific">Halococcoides cellulosivorans</name>
    <dbReference type="NCBI Taxonomy" id="1679096"/>
    <lineage>
        <taxon>Archaea</taxon>
        <taxon>Methanobacteriati</taxon>
        <taxon>Methanobacteriota</taxon>
        <taxon>Stenosarchaea group</taxon>
        <taxon>Halobacteria</taxon>
        <taxon>Halobacteriales</taxon>
        <taxon>Haloarculaceae</taxon>
        <taxon>Halococcoides</taxon>
    </lineage>
</organism>
<dbReference type="Gene3D" id="1.10.285.20">
    <property type="entry name" value="Uncharacterised protein PF01937, DUF89, domain 2"/>
    <property type="match status" value="1"/>
</dbReference>
<dbReference type="InterPro" id="IPR036075">
    <property type="entry name" value="ARMT-1-like_metal-bd_sf"/>
</dbReference>
<reference evidence="2 3" key="1">
    <citation type="submission" date="2018-04" db="EMBL/GenBank/DDBJ databases">
        <title>Halococcoides cellulosivorans gen. nov., sp. nov., an extremely halophilic cellulose-utilizing haloarchaeon from hypersaline lakes.</title>
        <authorList>
            <person name="Sorokin D.Y."/>
            <person name="Toshchakov S.V."/>
            <person name="Samarov N.I."/>
            <person name="Korzhenkov A."/>
            <person name="Kublanov I.V."/>
        </authorList>
    </citation>
    <scope>NUCLEOTIDE SEQUENCE [LARGE SCALE GENOMIC DNA]</scope>
    <source>
        <strain evidence="2 3">HArcel1</strain>
    </source>
</reference>
<sequence>MDAHVECGPCVLRQALDTVRETDADVATERRAVRRTATAIGEMSFDRTPMTIAARAQAIVREETGIDDPFGDRKRLATETVADMRPALVDRLDGAADRFERAVRLAIAGNVIDVGPGHEVDIEATIDDVLDRSFAIDRLDALRADLADADDVLYLLDNAGEVVLDRLLIESIDADVTAVAKADPFLNDVTAADAFAAGIDEVATVETRGTDGVGTITDGFADRLRAADVVISKGQGNYELFSDCDASIYFLLLVKCGVVADDIGAPEGSVVVA</sequence>
<dbReference type="KEGG" id="harc:HARCEL1_00425"/>
<name>A0A2R4WXL0_9EURY</name>